<feature type="chain" id="PRO_5046425807" description="Outer membrane protein beta-barrel domain-containing protein" evidence="2">
    <location>
        <begin position="20"/>
        <end position="334"/>
    </location>
</feature>
<feature type="signal peptide" evidence="2">
    <location>
        <begin position="1"/>
        <end position="19"/>
    </location>
</feature>
<evidence type="ECO:0000313" key="4">
    <source>
        <dbReference type="Proteomes" id="UP000772618"/>
    </source>
</evidence>
<protein>
    <recommendedName>
        <fullName evidence="5">Outer membrane protein beta-barrel domain-containing protein</fullName>
    </recommendedName>
</protein>
<organism evidence="3 4">
    <name type="scientific">Chryseosolibacter indicus</name>
    <dbReference type="NCBI Taxonomy" id="2782351"/>
    <lineage>
        <taxon>Bacteria</taxon>
        <taxon>Pseudomonadati</taxon>
        <taxon>Bacteroidota</taxon>
        <taxon>Cytophagia</taxon>
        <taxon>Cytophagales</taxon>
        <taxon>Chryseotaleaceae</taxon>
        <taxon>Chryseosolibacter</taxon>
    </lineage>
</organism>
<dbReference type="Proteomes" id="UP000772618">
    <property type="component" value="Unassembled WGS sequence"/>
</dbReference>
<dbReference type="RefSeq" id="WP_254152267.1">
    <property type="nucleotide sequence ID" value="NZ_JAHESD010000005.1"/>
</dbReference>
<proteinExistence type="predicted"/>
<name>A0ABS5VNF4_9BACT</name>
<comment type="caution">
    <text evidence="3">The sequence shown here is derived from an EMBL/GenBank/DDBJ whole genome shotgun (WGS) entry which is preliminary data.</text>
</comment>
<dbReference type="EMBL" id="JAHESD010000005">
    <property type="protein sequence ID" value="MBT1702374.1"/>
    <property type="molecule type" value="Genomic_DNA"/>
</dbReference>
<evidence type="ECO:0000256" key="2">
    <source>
        <dbReference type="SAM" id="SignalP"/>
    </source>
</evidence>
<feature type="compositionally biased region" description="Acidic residues" evidence="1">
    <location>
        <begin position="99"/>
        <end position="110"/>
    </location>
</feature>
<reference evidence="3 4" key="1">
    <citation type="submission" date="2021-05" db="EMBL/GenBank/DDBJ databases">
        <title>A Polyphasic approach of four new species of the genus Ohtaekwangia: Ohtaekwangia histidinii sp. nov., Ohtaekwangia cretensis sp. nov., Ohtaekwangia indiensis sp. nov., Ohtaekwangia reichenbachii sp. nov. from diverse environment.</title>
        <authorList>
            <person name="Octaviana S."/>
        </authorList>
    </citation>
    <scope>NUCLEOTIDE SEQUENCE [LARGE SCALE GENOMIC DNA]</scope>
    <source>
        <strain evidence="3 4">PWU20</strain>
    </source>
</reference>
<gene>
    <name evidence="3" type="ORF">KK060_03735</name>
</gene>
<keyword evidence="4" id="KW-1185">Reference proteome</keyword>
<evidence type="ECO:0000313" key="3">
    <source>
        <dbReference type="EMBL" id="MBT1702374.1"/>
    </source>
</evidence>
<feature type="compositionally biased region" description="Basic and acidic residues" evidence="1">
    <location>
        <begin position="81"/>
        <end position="98"/>
    </location>
</feature>
<keyword evidence="2" id="KW-0732">Signal</keyword>
<evidence type="ECO:0000256" key="1">
    <source>
        <dbReference type="SAM" id="MobiDB-lite"/>
    </source>
</evidence>
<feature type="region of interest" description="Disordered" evidence="1">
    <location>
        <begin position="72"/>
        <end position="113"/>
    </location>
</feature>
<evidence type="ECO:0008006" key="5">
    <source>
        <dbReference type="Google" id="ProtNLM"/>
    </source>
</evidence>
<sequence>MKKVCIGLLLLLTGSVLKAQQQADTVIVPLAKTSQIIFTIKDKSDLEILKHYNFQAMFEDILQRLRSDTSATDTTRNAIAKNDEEHEQNEEKWDTEKEHDDEETEDDEAWEEKVRKRDYRPGRTWQSFNFDLGINNYISDGDFPNADDDLYAVRPWGSWYVGINSTQRTRLARNFFIEWGLGLNWYNFKFEKDNVMVQRTDDGVEFVLDTRDVDHIKSKLSATYFNVSLIPVLDLGDHSRRPKMWDGYGSEFRIGLGPYVGYRLASKTKLVFKDDGDREKEKERGSFNLSNLRYGVRFQIGFRSTDFFINYDINELFVEGKGPKLNAVSFGIIF</sequence>
<accession>A0ABS5VNF4</accession>